<name>X0WXL5_9ZZZZ</name>
<gene>
    <name evidence="1" type="ORF">S01H1_56314</name>
</gene>
<dbReference type="EMBL" id="BARS01036658">
    <property type="protein sequence ID" value="GAG17461.1"/>
    <property type="molecule type" value="Genomic_DNA"/>
</dbReference>
<accession>X0WXL5</accession>
<reference evidence="1" key="1">
    <citation type="journal article" date="2014" name="Front. Microbiol.">
        <title>High frequency of phylogenetically diverse reductive dehalogenase-homologous genes in deep subseafloor sedimentary metagenomes.</title>
        <authorList>
            <person name="Kawai M."/>
            <person name="Futagami T."/>
            <person name="Toyoda A."/>
            <person name="Takaki Y."/>
            <person name="Nishi S."/>
            <person name="Hori S."/>
            <person name="Arai W."/>
            <person name="Tsubouchi T."/>
            <person name="Morono Y."/>
            <person name="Uchiyama I."/>
            <person name="Ito T."/>
            <person name="Fujiyama A."/>
            <person name="Inagaki F."/>
            <person name="Takami H."/>
        </authorList>
    </citation>
    <scope>NUCLEOTIDE SEQUENCE</scope>
    <source>
        <strain evidence="1">Expedition CK06-06</strain>
    </source>
</reference>
<proteinExistence type="predicted"/>
<organism evidence="1">
    <name type="scientific">marine sediment metagenome</name>
    <dbReference type="NCBI Taxonomy" id="412755"/>
    <lineage>
        <taxon>unclassified sequences</taxon>
        <taxon>metagenomes</taxon>
        <taxon>ecological metagenomes</taxon>
    </lineage>
</organism>
<comment type="caution">
    <text evidence="1">The sequence shown here is derived from an EMBL/GenBank/DDBJ whole genome shotgun (WGS) entry which is preliminary data.</text>
</comment>
<protein>
    <submittedName>
        <fullName evidence="1">Uncharacterized protein</fullName>
    </submittedName>
</protein>
<dbReference type="AlphaFoldDB" id="X0WXL5"/>
<sequence>MVYTACHNLLLFINAKGKENASCCLYPDLNFEKAEEEEEENNR</sequence>
<evidence type="ECO:0000313" key="1">
    <source>
        <dbReference type="EMBL" id="GAG17461.1"/>
    </source>
</evidence>